<protein>
    <submittedName>
        <fullName evidence="9">MFS transporter</fullName>
    </submittedName>
</protein>
<feature type="transmembrane region" description="Helical" evidence="8">
    <location>
        <begin position="282"/>
        <end position="299"/>
    </location>
</feature>
<dbReference type="Proteomes" id="UP001589798">
    <property type="component" value="Unassembled WGS sequence"/>
</dbReference>
<gene>
    <name evidence="9" type="ORF">ACFFJC_09960</name>
</gene>
<dbReference type="PANTHER" id="PTHR11328:SF24">
    <property type="entry name" value="MAJOR FACILITATOR SUPERFAMILY (MFS) PROFILE DOMAIN-CONTAINING PROTEIN"/>
    <property type="match status" value="1"/>
</dbReference>
<feature type="transmembrane region" description="Helical" evidence="8">
    <location>
        <begin position="306"/>
        <end position="324"/>
    </location>
</feature>
<feature type="transmembrane region" description="Helical" evidence="8">
    <location>
        <begin position="416"/>
        <end position="444"/>
    </location>
</feature>
<dbReference type="InterPro" id="IPR018043">
    <property type="entry name" value="Na/Gal_symport_CS"/>
</dbReference>
<feature type="transmembrane region" description="Helical" evidence="8">
    <location>
        <begin position="40"/>
        <end position="61"/>
    </location>
</feature>
<feature type="transmembrane region" description="Helical" evidence="8">
    <location>
        <begin position="336"/>
        <end position="356"/>
    </location>
</feature>
<comment type="subcellular location">
    <subcellularLocation>
        <location evidence="1">Cell membrane</location>
        <topology evidence="1">Multi-pass membrane protein</topology>
    </subcellularLocation>
</comment>
<evidence type="ECO:0000256" key="1">
    <source>
        <dbReference type="ARBA" id="ARBA00004651"/>
    </source>
</evidence>
<evidence type="ECO:0000256" key="6">
    <source>
        <dbReference type="ARBA" id="ARBA00022989"/>
    </source>
</evidence>
<evidence type="ECO:0000256" key="5">
    <source>
        <dbReference type="ARBA" id="ARBA00022692"/>
    </source>
</evidence>
<proteinExistence type="inferred from homology"/>
<sequence length="463" mass="48854">MHADDHAGRIGAGARLPFGLCFGFGVGSLGIAILLNTVTIYFPVLMTTVLGQSAALAGMLLTASKLYDVVADVVIGMASDRTRSRWGRRRPFMLAGALVAGASFLLLFSPPALSGGALALWMMFALVVYSTGYALFTVPYIAMSGEMTDGYHERTRLLSFRAVFVSLGQTFSAAGTAAMVGWFGGGSTGYAWMGAVSAVVLSASMIACFSATRRARMVERPLLPPQPRGTALRALAANTPFLLLMGIKIAQYMAIAVITTTKLLFLLNVLKLGYAGMAQLTLVQNVVSAVSVPLWVALARRIGKRAAYLSASVLLMLVYASWYLAEPGLPMAQVWLRGALNGVAAAGTTLMSISMLPDVMELDRLRTGLRREGVFSSAYTIVEKLAFALGAGLIGVLLTAAGFVPTLQGRLVEQPASAIAALYAGASIVPAALVAISAALMLLYRLDDRRLAALRAEEDPILA</sequence>
<comment type="caution">
    <text evidence="9">The sequence shown here is derived from an EMBL/GenBank/DDBJ whole genome shotgun (WGS) entry which is preliminary data.</text>
</comment>
<feature type="transmembrane region" description="Helical" evidence="8">
    <location>
        <begin position="92"/>
        <end position="113"/>
    </location>
</feature>
<feature type="transmembrane region" description="Helical" evidence="8">
    <location>
        <begin position="385"/>
        <end position="404"/>
    </location>
</feature>
<feature type="transmembrane region" description="Helical" evidence="8">
    <location>
        <begin position="119"/>
        <end position="142"/>
    </location>
</feature>
<dbReference type="RefSeq" id="WP_379487354.1">
    <property type="nucleotide sequence ID" value="NZ_JBHLWK010000012.1"/>
</dbReference>
<dbReference type="InterPro" id="IPR039672">
    <property type="entry name" value="MFS_2"/>
</dbReference>
<dbReference type="InterPro" id="IPR036259">
    <property type="entry name" value="MFS_trans_sf"/>
</dbReference>
<evidence type="ECO:0000313" key="10">
    <source>
        <dbReference type="Proteomes" id="UP001589798"/>
    </source>
</evidence>
<evidence type="ECO:0000256" key="2">
    <source>
        <dbReference type="ARBA" id="ARBA00009617"/>
    </source>
</evidence>
<evidence type="ECO:0000256" key="4">
    <source>
        <dbReference type="ARBA" id="ARBA00022475"/>
    </source>
</evidence>
<dbReference type="SUPFAM" id="SSF103473">
    <property type="entry name" value="MFS general substrate transporter"/>
    <property type="match status" value="1"/>
</dbReference>
<comment type="similarity">
    <text evidence="2">Belongs to the sodium:galactoside symporter (TC 2.A.2) family.</text>
</comment>
<dbReference type="PROSITE" id="PS00872">
    <property type="entry name" value="NA_GALACTOSIDE_SYMP"/>
    <property type="match status" value="1"/>
</dbReference>
<evidence type="ECO:0000256" key="3">
    <source>
        <dbReference type="ARBA" id="ARBA00022448"/>
    </source>
</evidence>
<evidence type="ECO:0000313" key="9">
    <source>
        <dbReference type="EMBL" id="MFC0204596.1"/>
    </source>
</evidence>
<reference evidence="9 10" key="1">
    <citation type="submission" date="2024-09" db="EMBL/GenBank/DDBJ databases">
        <authorList>
            <person name="Sun Q."/>
            <person name="Mori K."/>
        </authorList>
    </citation>
    <scope>NUCLEOTIDE SEQUENCE [LARGE SCALE GENOMIC DNA]</scope>
    <source>
        <strain evidence="9 10">CCM 7706</strain>
    </source>
</reference>
<dbReference type="EMBL" id="JBHLWK010000012">
    <property type="protein sequence ID" value="MFC0204596.1"/>
    <property type="molecule type" value="Genomic_DNA"/>
</dbReference>
<evidence type="ECO:0000256" key="8">
    <source>
        <dbReference type="SAM" id="Phobius"/>
    </source>
</evidence>
<keyword evidence="4" id="KW-1003">Cell membrane</keyword>
<name>A0ABV6CWY2_9SPHN</name>
<organism evidence="9 10">
    <name type="scientific">Novosphingobium soli</name>
    <dbReference type="NCBI Taxonomy" id="574956"/>
    <lineage>
        <taxon>Bacteria</taxon>
        <taxon>Pseudomonadati</taxon>
        <taxon>Pseudomonadota</taxon>
        <taxon>Alphaproteobacteria</taxon>
        <taxon>Sphingomonadales</taxon>
        <taxon>Sphingomonadaceae</taxon>
        <taxon>Novosphingobium</taxon>
    </lineage>
</organism>
<keyword evidence="3" id="KW-0813">Transport</keyword>
<accession>A0ABV6CWY2</accession>
<keyword evidence="7 8" id="KW-0472">Membrane</keyword>
<dbReference type="Gene3D" id="1.20.1250.20">
    <property type="entry name" value="MFS general substrate transporter like domains"/>
    <property type="match status" value="2"/>
</dbReference>
<evidence type="ECO:0000256" key="7">
    <source>
        <dbReference type="ARBA" id="ARBA00023136"/>
    </source>
</evidence>
<feature type="transmembrane region" description="Helical" evidence="8">
    <location>
        <begin position="12"/>
        <end position="34"/>
    </location>
</feature>
<dbReference type="PANTHER" id="PTHR11328">
    <property type="entry name" value="MAJOR FACILITATOR SUPERFAMILY DOMAIN-CONTAINING PROTEIN"/>
    <property type="match status" value="1"/>
</dbReference>
<keyword evidence="10" id="KW-1185">Reference proteome</keyword>
<keyword evidence="6 8" id="KW-1133">Transmembrane helix</keyword>
<keyword evidence="5 8" id="KW-0812">Transmembrane</keyword>
<dbReference type="Pfam" id="PF13347">
    <property type="entry name" value="MFS_2"/>
    <property type="match status" value="1"/>
</dbReference>
<feature type="transmembrane region" description="Helical" evidence="8">
    <location>
        <begin position="190"/>
        <end position="211"/>
    </location>
</feature>
<feature type="transmembrane region" description="Helical" evidence="8">
    <location>
        <begin position="163"/>
        <end position="184"/>
    </location>
</feature>